<comment type="caution">
    <text evidence="2">The sequence shown here is derived from an EMBL/GenBank/DDBJ whole genome shotgun (WGS) entry which is preliminary data.</text>
</comment>
<gene>
    <name evidence="2" type="ORF">A3D04_01220</name>
</gene>
<feature type="domain" description="MaoC-like" evidence="1">
    <location>
        <begin position="6"/>
        <end position="95"/>
    </location>
</feature>
<dbReference type="EMBL" id="MFBD01000008">
    <property type="protein sequence ID" value="OGD89239.1"/>
    <property type="molecule type" value="Genomic_DNA"/>
</dbReference>
<organism evidence="2 3">
    <name type="scientific">Candidatus Curtissbacteria bacterium RIFCSPHIGHO2_02_FULL_40_16b</name>
    <dbReference type="NCBI Taxonomy" id="1797714"/>
    <lineage>
        <taxon>Bacteria</taxon>
        <taxon>Candidatus Curtissiibacteriota</taxon>
    </lineage>
</organism>
<dbReference type="PANTHER" id="PTHR43437">
    <property type="entry name" value="HYDROXYACYL-THIOESTER DEHYDRATASE TYPE 2, MITOCHONDRIAL-RELATED"/>
    <property type="match status" value="1"/>
</dbReference>
<dbReference type="Pfam" id="PF01575">
    <property type="entry name" value="MaoC_dehydratas"/>
    <property type="match status" value="1"/>
</dbReference>
<dbReference type="GO" id="GO:0019171">
    <property type="term" value="F:(3R)-hydroxyacyl-[acyl-carrier-protein] dehydratase activity"/>
    <property type="evidence" value="ECO:0007669"/>
    <property type="project" value="TreeGrafter"/>
</dbReference>
<dbReference type="STRING" id="1797714.A3D04_01220"/>
<dbReference type="InterPro" id="IPR002539">
    <property type="entry name" value="MaoC-like_dom"/>
</dbReference>
<name>A0A1F5GBL5_9BACT</name>
<dbReference type="CDD" id="cd03441">
    <property type="entry name" value="R_hydratase_like"/>
    <property type="match status" value="1"/>
</dbReference>
<protein>
    <recommendedName>
        <fullName evidence="1">MaoC-like domain-containing protein</fullName>
    </recommendedName>
</protein>
<dbReference type="PANTHER" id="PTHR43437:SF3">
    <property type="entry name" value="HYDROXYACYL-THIOESTER DEHYDRATASE TYPE 2, MITOCHONDRIAL"/>
    <property type="match status" value="1"/>
</dbReference>
<dbReference type="GO" id="GO:0006633">
    <property type="term" value="P:fatty acid biosynthetic process"/>
    <property type="evidence" value="ECO:0007669"/>
    <property type="project" value="TreeGrafter"/>
</dbReference>
<dbReference type="SUPFAM" id="SSF54637">
    <property type="entry name" value="Thioesterase/thiol ester dehydrase-isomerase"/>
    <property type="match status" value="1"/>
</dbReference>
<dbReference type="InterPro" id="IPR050965">
    <property type="entry name" value="UPF0336/Enoyl-CoA_hydratase"/>
</dbReference>
<evidence type="ECO:0000259" key="1">
    <source>
        <dbReference type="Pfam" id="PF01575"/>
    </source>
</evidence>
<dbReference type="InterPro" id="IPR029069">
    <property type="entry name" value="HotDog_dom_sf"/>
</dbReference>
<evidence type="ECO:0000313" key="2">
    <source>
        <dbReference type="EMBL" id="OGD89239.1"/>
    </source>
</evidence>
<dbReference type="Proteomes" id="UP000177369">
    <property type="component" value="Unassembled WGS sequence"/>
</dbReference>
<dbReference type="AlphaFoldDB" id="A0A1F5GBL5"/>
<accession>A0A1F5GBL5</accession>
<dbReference type="Gene3D" id="3.10.129.10">
    <property type="entry name" value="Hotdog Thioesterase"/>
    <property type="match status" value="1"/>
</dbReference>
<sequence>MEFEPVTKEITQGMINNWADVIGDHNPIHIDEEYAKTTQFGGTIAHGTLLLAFVDQLMVRELSDRWLKGGWSFRSKIRLPVRPGDTVRVVANEVDGDINLEWLNQKDETLITGIVNFQ</sequence>
<reference evidence="2 3" key="1">
    <citation type="journal article" date="2016" name="Nat. Commun.">
        <title>Thousands of microbial genomes shed light on interconnected biogeochemical processes in an aquifer system.</title>
        <authorList>
            <person name="Anantharaman K."/>
            <person name="Brown C.T."/>
            <person name="Hug L.A."/>
            <person name="Sharon I."/>
            <person name="Castelle C.J."/>
            <person name="Probst A.J."/>
            <person name="Thomas B.C."/>
            <person name="Singh A."/>
            <person name="Wilkins M.J."/>
            <person name="Karaoz U."/>
            <person name="Brodie E.L."/>
            <person name="Williams K.H."/>
            <person name="Hubbard S.S."/>
            <person name="Banfield J.F."/>
        </authorList>
    </citation>
    <scope>NUCLEOTIDE SEQUENCE [LARGE SCALE GENOMIC DNA]</scope>
</reference>
<proteinExistence type="predicted"/>
<evidence type="ECO:0000313" key="3">
    <source>
        <dbReference type="Proteomes" id="UP000177369"/>
    </source>
</evidence>